<sequence length="105" mass="12441">MPNHVHVLLSLGNQTTDVDNFFLTDDALSFSYQPLSEVMRRIKGASARDINLYLDRRGTFWQKDSYDHYVRDAKAFENILYYILYNPVKAGLVTEWREYPFTYYA</sequence>
<proteinExistence type="predicted"/>
<dbReference type="InterPro" id="IPR052715">
    <property type="entry name" value="RAYT_transposase"/>
</dbReference>
<comment type="caution">
    <text evidence="1">The sequence shown here is derived from an EMBL/GenBank/DDBJ whole genome shotgun (WGS) entry which is preliminary data.</text>
</comment>
<gene>
    <name evidence="1" type="ORF">E4021_11640</name>
</gene>
<name>A0A4S4NI81_9BACT</name>
<reference evidence="1 2" key="1">
    <citation type="submission" date="2019-04" db="EMBL/GenBank/DDBJ databases">
        <title>Lewinella litorea sp. nov., isolated from a marine sand.</title>
        <authorList>
            <person name="Yoon J.-H."/>
        </authorList>
    </citation>
    <scope>NUCLEOTIDE SEQUENCE [LARGE SCALE GENOMIC DNA]</scope>
    <source>
        <strain evidence="1 2">HSMS-39</strain>
    </source>
</reference>
<dbReference type="Gene3D" id="3.30.70.1290">
    <property type="entry name" value="Transposase IS200-like"/>
    <property type="match status" value="1"/>
</dbReference>
<protein>
    <recommendedName>
        <fullName evidence="3">Transposase IS200-like domain-containing protein</fullName>
    </recommendedName>
</protein>
<dbReference type="RefSeq" id="WP_136459532.1">
    <property type="nucleotide sequence ID" value="NZ_SRSF01000004.1"/>
</dbReference>
<dbReference type="EMBL" id="SRSF01000004">
    <property type="protein sequence ID" value="THH39399.1"/>
    <property type="molecule type" value="Genomic_DNA"/>
</dbReference>
<evidence type="ECO:0000313" key="1">
    <source>
        <dbReference type="EMBL" id="THH39399.1"/>
    </source>
</evidence>
<dbReference type="GO" id="GO:0043565">
    <property type="term" value="F:sequence-specific DNA binding"/>
    <property type="evidence" value="ECO:0007669"/>
    <property type="project" value="TreeGrafter"/>
</dbReference>
<dbReference type="Proteomes" id="UP000308528">
    <property type="component" value="Unassembled WGS sequence"/>
</dbReference>
<accession>A0A4S4NI81</accession>
<dbReference type="GO" id="GO:0004803">
    <property type="term" value="F:transposase activity"/>
    <property type="evidence" value="ECO:0007669"/>
    <property type="project" value="InterPro"/>
</dbReference>
<dbReference type="SUPFAM" id="SSF143422">
    <property type="entry name" value="Transposase IS200-like"/>
    <property type="match status" value="1"/>
</dbReference>
<dbReference type="AlphaFoldDB" id="A0A4S4NI81"/>
<dbReference type="PANTHER" id="PTHR36966">
    <property type="entry name" value="REP-ASSOCIATED TYROSINE TRANSPOSASE"/>
    <property type="match status" value="1"/>
</dbReference>
<evidence type="ECO:0000313" key="2">
    <source>
        <dbReference type="Proteomes" id="UP000308528"/>
    </source>
</evidence>
<organism evidence="1 2">
    <name type="scientific">Neolewinella litorea</name>
    <dbReference type="NCBI Taxonomy" id="2562452"/>
    <lineage>
        <taxon>Bacteria</taxon>
        <taxon>Pseudomonadati</taxon>
        <taxon>Bacteroidota</taxon>
        <taxon>Saprospiria</taxon>
        <taxon>Saprospirales</taxon>
        <taxon>Lewinellaceae</taxon>
        <taxon>Neolewinella</taxon>
    </lineage>
</organism>
<dbReference type="GO" id="GO:0006313">
    <property type="term" value="P:DNA transposition"/>
    <property type="evidence" value="ECO:0007669"/>
    <property type="project" value="InterPro"/>
</dbReference>
<keyword evidence="2" id="KW-1185">Reference proteome</keyword>
<dbReference type="InterPro" id="IPR036515">
    <property type="entry name" value="Transposase_17_sf"/>
</dbReference>
<dbReference type="PANTHER" id="PTHR36966:SF1">
    <property type="entry name" value="REP-ASSOCIATED TYROSINE TRANSPOSASE"/>
    <property type="match status" value="1"/>
</dbReference>
<evidence type="ECO:0008006" key="3">
    <source>
        <dbReference type="Google" id="ProtNLM"/>
    </source>
</evidence>
<dbReference type="OrthoDB" id="9794403at2"/>